<dbReference type="GO" id="GO:0120020">
    <property type="term" value="F:cholesterol transfer activity"/>
    <property type="evidence" value="ECO:0007669"/>
    <property type="project" value="InterPro"/>
</dbReference>
<feature type="chain" id="PRO_5021285283" description="Lipid-binding serum glycoprotein N-terminal domain-containing protein" evidence="6">
    <location>
        <begin position="25"/>
        <end position="707"/>
    </location>
</feature>
<evidence type="ECO:0000256" key="6">
    <source>
        <dbReference type="SAM" id="SignalP"/>
    </source>
</evidence>
<dbReference type="Gene3D" id="3.15.20.10">
    <property type="entry name" value="Bactericidal permeability-increasing protein, domain 2"/>
    <property type="match status" value="1"/>
</dbReference>
<evidence type="ECO:0000256" key="4">
    <source>
        <dbReference type="ARBA" id="ARBA00023180"/>
    </source>
</evidence>
<dbReference type="GO" id="GO:0034372">
    <property type="term" value="P:very-low-density lipoprotein particle remodeling"/>
    <property type="evidence" value="ECO:0007669"/>
    <property type="project" value="TreeGrafter"/>
</dbReference>
<dbReference type="EMBL" id="SWLE01000004">
    <property type="protein sequence ID" value="TNN00827.1"/>
    <property type="molecule type" value="Genomic_DNA"/>
</dbReference>
<dbReference type="SMART" id="SM00328">
    <property type="entry name" value="BPI1"/>
    <property type="match status" value="1"/>
</dbReference>
<gene>
    <name evidence="8" type="ORF">fugu_012073</name>
</gene>
<dbReference type="CDD" id="cd00025">
    <property type="entry name" value="BPI1"/>
    <property type="match status" value="1"/>
</dbReference>
<dbReference type="GO" id="GO:0055091">
    <property type="term" value="P:phospholipid homeostasis"/>
    <property type="evidence" value="ECO:0007669"/>
    <property type="project" value="TreeGrafter"/>
</dbReference>
<organism evidence="8 9">
    <name type="scientific">Takifugu bimaculatus</name>
    <dbReference type="NCBI Taxonomy" id="433685"/>
    <lineage>
        <taxon>Eukaryota</taxon>
        <taxon>Metazoa</taxon>
        <taxon>Chordata</taxon>
        <taxon>Craniata</taxon>
        <taxon>Vertebrata</taxon>
        <taxon>Euteleostomi</taxon>
        <taxon>Actinopterygii</taxon>
        <taxon>Neopterygii</taxon>
        <taxon>Teleostei</taxon>
        <taxon>Neoteleostei</taxon>
        <taxon>Acanthomorphata</taxon>
        <taxon>Eupercaria</taxon>
        <taxon>Tetraodontiformes</taxon>
        <taxon>Tetradontoidea</taxon>
        <taxon>Tetraodontidae</taxon>
        <taxon>Takifugu</taxon>
    </lineage>
</organism>
<protein>
    <recommendedName>
        <fullName evidence="7">Lipid-binding serum glycoprotein N-terminal domain-containing protein</fullName>
    </recommendedName>
</protein>
<dbReference type="GO" id="GO:0031210">
    <property type="term" value="F:phosphatidylcholine binding"/>
    <property type="evidence" value="ECO:0007669"/>
    <property type="project" value="TreeGrafter"/>
</dbReference>
<comment type="caution">
    <text evidence="8">The sequence shown here is derived from an EMBL/GenBank/DDBJ whole genome shotgun (WGS) entry which is preliminary data.</text>
</comment>
<dbReference type="InterPro" id="IPR017130">
    <property type="entry name" value="Cholesteryl_ester_transfer"/>
</dbReference>
<keyword evidence="5" id="KW-0472">Membrane</keyword>
<dbReference type="GO" id="GO:0017129">
    <property type="term" value="F:triglyceride binding"/>
    <property type="evidence" value="ECO:0007669"/>
    <property type="project" value="TreeGrafter"/>
</dbReference>
<dbReference type="GO" id="GO:0006641">
    <property type="term" value="P:triglyceride metabolic process"/>
    <property type="evidence" value="ECO:0007669"/>
    <property type="project" value="TreeGrafter"/>
</dbReference>
<sequence length="707" mass="78280">MPCEVLRLPLHCLLLLSVIGLSQACLEDPASAYRFTGAVCRLTYPAAVVLNEKTTKVIEAAFQHARYPNLKGEKSLSFVGTIRYGLENLEVHNLSIGASEFELHPNEGISMEISNVSAVFRGTIQYGYGSWLVSVANSIDFEIQSQIDLGINPKLHCKEGKVAADTSDCYLRFDKLLLHLQGDKEPNWLKKLFTDFISFTVKMAIKGQICKEINKVANILADFIQDTAEHFLSDGDISMDIGVTAAPIITANYIESYHKGLTKYNNGSAVINDSVFHPKQLTENRMLYFWLSDQVFNPLIAAAHQDGRFQANFSGTELTELFKTELSSDMPGFIRECLLDVASPELSVWSSSVPFLNTSTRGTSVWSKAAGTLQCGNQGKPTLYFEMNVVVDVTASYADKKLSLHGKSSEIYGLQAELPLQEKPLLDEVQLEFLRETVKKIGVPKVLSVLEIALTRLLDKQGVYLFDIFNPEVLPQDIDFICPVRLESELFPLLQATWCCPVSSSPASSCGTTNALGDSSDTTATTYRLNEGDPPENSTFSSWCAFFKQQPLGSFGAARCWWMETGTCAVGFLIAEERGPPAAWVLGLICILLTAVCSFVLVLPWARWCLRRNHFRTLFEEAILEQTEKTLENEIQKAAANVVATSLAATTAVTSSKAAPEGLEKPTAREAILLNMNTNWEEIIFLADYLLESIPDNVRFKESIVKK</sequence>
<dbReference type="GO" id="GO:0046470">
    <property type="term" value="P:phosphatidylcholine metabolic process"/>
    <property type="evidence" value="ECO:0007669"/>
    <property type="project" value="TreeGrafter"/>
</dbReference>
<comment type="subcellular location">
    <subcellularLocation>
        <location evidence="1">Secreted</location>
    </subcellularLocation>
</comment>
<dbReference type="GO" id="GO:0034375">
    <property type="term" value="P:high-density lipoprotein particle remodeling"/>
    <property type="evidence" value="ECO:0007669"/>
    <property type="project" value="TreeGrafter"/>
</dbReference>
<evidence type="ECO:0000256" key="3">
    <source>
        <dbReference type="ARBA" id="ARBA00022525"/>
    </source>
</evidence>
<dbReference type="Gene3D" id="3.15.10.10">
    <property type="entry name" value="Bactericidal permeability-increasing protein, domain 1"/>
    <property type="match status" value="1"/>
</dbReference>
<comment type="similarity">
    <text evidence="2">Belongs to the BPI/LBP/Plunc superfamily. BPI/LBP family.</text>
</comment>
<dbReference type="PROSITE" id="PS51257">
    <property type="entry name" value="PROKAR_LIPOPROTEIN"/>
    <property type="match status" value="1"/>
</dbReference>
<evidence type="ECO:0000313" key="8">
    <source>
        <dbReference type="EMBL" id="TNN00827.1"/>
    </source>
</evidence>
<dbReference type="GO" id="GO:0008203">
    <property type="term" value="P:cholesterol metabolic process"/>
    <property type="evidence" value="ECO:0007669"/>
    <property type="project" value="TreeGrafter"/>
</dbReference>
<dbReference type="PANTHER" id="PTHR47616:SF1">
    <property type="entry name" value="CHOLESTERYL ESTER TRANSFER PROTEIN"/>
    <property type="match status" value="1"/>
</dbReference>
<feature type="domain" description="Lipid-binding serum glycoprotein N-terminal" evidence="7">
    <location>
        <begin position="41"/>
        <end position="267"/>
    </location>
</feature>
<reference evidence="8 9" key="1">
    <citation type="submission" date="2019-04" db="EMBL/GenBank/DDBJ databases">
        <title>The sequence and de novo assembly of Takifugu bimaculatus genome using PacBio and Hi-C technologies.</title>
        <authorList>
            <person name="Xu P."/>
            <person name="Liu B."/>
            <person name="Zhou Z."/>
        </authorList>
    </citation>
    <scope>NUCLEOTIDE SEQUENCE [LARGE SCALE GENOMIC DNA]</scope>
    <source>
        <strain evidence="8">TB-2018</strain>
        <tissue evidence="8">Muscle</tissue>
    </source>
</reference>
<evidence type="ECO:0000313" key="9">
    <source>
        <dbReference type="Proteomes" id="UP000516260"/>
    </source>
</evidence>
<dbReference type="InterPro" id="IPR017943">
    <property type="entry name" value="Bactericidal_perm-incr_a/b_dom"/>
</dbReference>
<dbReference type="GO" id="GO:0034364">
    <property type="term" value="C:high-density lipoprotein particle"/>
    <property type="evidence" value="ECO:0007669"/>
    <property type="project" value="InterPro"/>
</dbReference>
<keyword evidence="3" id="KW-0964">Secreted</keyword>
<dbReference type="GO" id="GO:0043691">
    <property type="term" value="P:reverse cholesterol transport"/>
    <property type="evidence" value="ECO:0007669"/>
    <property type="project" value="InterPro"/>
</dbReference>
<dbReference type="PANTHER" id="PTHR47616">
    <property type="entry name" value="CHOLESTERYL ESTER TRANSFER PROTEIN"/>
    <property type="match status" value="1"/>
</dbReference>
<dbReference type="GO" id="GO:0015485">
    <property type="term" value="F:cholesterol binding"/>
    <property type="evidence" value="ECO:0007669"/>
    <property type="project" value="TreeGrafter"/>
</dbReference>
<keyword evidence="5" id="KW-0812">Transmembrane</keyword>
<keyword evidence="6" id="KW-0732">Signal</keyword>
<dbReference type="GO" id="GO:0042632">
    <property type="term" value="P:cholesterol homeostasis"/>
    <property type="evidence" value="ECO:0007669"/>
    <property type="project" value="TreeGrafter"/>
</dbReference>
<dbReference type="AlphaFoldDB" id="A0A4Z2C9B5"/>
<dbReference type="GO" id="GO:0070328">
    <property type="term" value="P:triglyceride homeostasis"/>
    <property type="evidence" value="ECO:0007669"/>
    <property type="project" value="TreeGrafter"/>
</dbReference>
<keyword evidence="9" id="KW-1185">Reference proteome</keyword>
<dbReference type="Proteomes" id="UP000516260">
    <property type="component" value="Chromosome 12"/>
</dbReference>
<dbReference type="GO" id="GO:0034197">
    <property type="term" value="P:triglyceride transport"/>
    <property type="evidence" value="ECO:0007669"/>
    <property type="project" value="TreeGrafter"/>
</dbReference>
<dbReference type="GO" id="GO:0034374">
    <property type="term" value="P:low-density lipoprotein particle remodeling"/>
    <property type="evidence" value="ECO:0007669"/>
    <property type="project" value="TreeGrafter"/>
</dbReference>
<keyword evidence="4" id="KW-0325">Glycoprotein</keyword>
<name>A0A4Z2C9B5_9TELE</name>
<dbReference type="GO" id="GO:0005548">
    <property type="term" value="F:phospholipid transporter activity"/>
    <property type="evidence" value="ECO:0007669"/>
    <property type="project" value="TreeGrafter"/>
</dbReference>
<evidence type="ECO:0000256" key="5">
    <source>
        <dbReference type="SAM" id="Phobius"/>
    </source>
</evidence>
<evidence type="ECO:0000259" key="7">
    <source>
        <dbReference type="SMART" id="SM00328"/>
    </source>
</evidence>
<dbReference type="InterPro" id="IPR017942">
    <property type="entry name" value="Lipid-bd_serum_glycop_N"/>
</dbReference>
<dbReference type="SUPFAM" id="SSF55394">
    <property type="entry name" value="Bactericidal permeability-increasing protein, BPI"/>
    <property type="match status" value="2"/>
</dbReference>
<proteinExistence type="inferred from homology"/>
<feature type="transmembrane region" description="Helical" evidence="5">
    <location>
        <begin position="582"/>
        <end position="606"/>
    </location>
</feature>
<dbReference type="Pfam" id="PF01273">
    <property type="entry name" value="LBP_BPI_CETP"/>
    <property type="match status" value="1"/>
</dbReference>
<keyword evidence="5" id="KW-1133">Transmembrane helix</keyword>
<accession>A0A4Z2C9B5</accession>
<evidence type="ECO:0000256" key="1">
    <source>
        <dbReference type="ARBA" id="ARBA00004613"/>
    </source>
</evidence>
<feature type="signal peptide" evidence="6">
    <location>
        <begin position="1"/>
        <end position="24"/>
    </location>
</feature>
<evidence type="ECO:0000256" key="2">
    <source>
        <dbReference type="ARBA" id="ARBA00007292"/>
    </source>
</evidence>